<sequence>MLLGLVKLTDCISADVHQHAKREFIKFAKVFPLNDLGITVDPSMYLAAVGWIEVVAGFLLTFSTGALQEISTVVLAIVMMVAIYSLLMLQEPLSMCLPSIICFTLLMVILNSRESNTYMWD</sequence>
<dbReference type="GO" id="GO:0016020">
    <property type="term" value="C:membrane"/>
    <property type="evidence" value="ECO:0007669"/>
    <property type="project" value="UniProtKB-SubCell"/>
</dbReference>
<feature type="transmembrane region" description="Helical" evidence="6">
    <location>
        <begin position="92"/>
        <end position="110"/>
    </location>
</feature>
<dbReference type="AlphaFoldDB" id="V9L926"/>
<evidence type="ECO:0000256" key="2">
    <source>
        <dbReference type="ARBA" id="ARBA00006679"/>
    </source>
</evidence>
<dbReference type="EMBL" id="JW875797">
    <property type="protein sequence ID" value="AFP08314.1"/>
    <property type="molecule type" value="mRNA"/>
</dbReference>
<proteinExistence type="evidence at transcript level"/>
<comment type="similarity">
    <text evidence="2">Belongs to the DoxX family.</text>
</comment>
<evidence type="ECO:0000256" key="1">
    <source>
        <dbReference type="ARBA" id="ARBA00004141"/>
    </source>
</evidence>
<feature type="transmembrane region" description="Helical" evidence="6">
    <location>
        <begin position="43"/>
        <end position="62"/>
    </location>
</feature>
<dbReference type="PANTHER" id="PTHR13163:SF2">
    <property type="entry name" value="TRANSMEMBRANE PROTEIN 35B"/>
    <property type="match status" value="1"/>
</dbReference>
<evidence type="ECO:0000256" key="4">
    <source>
        <dbReference type="ARBA" id="ARBA00022989"/>
    </source>
</evidence>
<protein>
    <recommendedName>
        <fullName evidence="8">Transmembrane protein 35B</fullName>
    </recommendedName>
</protein>
<evidence type="ECO:0008006" key="8">
    <source>
        <dbReference type="Google" id="ProtNLM"/>
    </source>
</evidence>
<keyword evidence="4 6" id="KW-1133">Transmembrane helix</keyword>
<evidence type="ECO:0000313" key="7">
    <source>
        <dbReference type="EMBL" id="AFP08314.1"/>
    </source>
</evidence>
<evidence type="ECO:0000256" key="6">
    <source>
        <dbReference type="SAM" id="Phobius"/>
    </source>
</evidence>
<dbReference type="PANTHER" id="PTHR13163">
    <property type="entry name" value="SPINAL CORD EXPRESSION PROTEIN 4"/>
    <property type="match status" value="1"/>
</dbReference>
<comment type="subcellular location">
    <subcellularLocation>
        <location evidence="1">Membrane</location>
        <topology evidence="1">Multi-pass membrane protein</topology>
    </subcellularLocation>
</comment>
<keyword evidence="5 6" id="KW-0472">Membrane</keyword>
<evidence type="ECO:0000256" key="5">
    <source>
        <dbReference type="ARBA" id="ARBA00023136"/>
    </source>
</evidence>
<dbReference type="InterPro" id="IPR040399">
    <property type="entry name" value="TMEM35A/B"/>
</dbReference>
<organism evidence="7">
    <name type="scientific">Callorhinchus milii</name>
    <name type="common">Ghost shark</name>
    <dbReference type="NCBI Taxonomy" id="7868"/>
    <lineage>
        <taxon>Eukaryota</taxon>
        <taxon>Metazoa</taxon>
        <taxon>Chordata</taxon>
        <taxon>Craniata</taxon>
        <taxon>Vertebrata</taxon>
        <taxon>Chondrichthyes</taxon>
        <taxon>Holocephali</taxon>
        <taxon>Chimaeriformes</taxon>
        <taxon>Callorhinchidae</taxon>
        <taxon>Callorhinchus</taxon>
    </lineage>
</organism>
<evidence type="ECO:0000256" key="3">
    <source>
        <dbReference type="ARBA" id="ARBA00022692"/>
    </source>
</evidence>
<name>V9L926_CALMI</name>
<accession>V9L926</accession>
<reference evidence="7" key="1">
    <citation type="journal article" date="2014" name="Nature">
        <title>Elephant shark genome provides unique insights into gnathostome evolution.</title>
        <authorList>
            <consortium name="International Elephant Shark Genome Sequencing Consortium"/>
            <person name="Venkatesh B."/>
            <person name="Lee A.P."/>
            <person name="Ravi V."/>
            <person name="Maurya A.K."/>
            <person name="Lian M.M."/>
            <person name="Swann J.B."/>
            <person name="Ohta Y."/>
            <person name="Flajnik M.F."/>
            <person name="Sutoh Y."/>
            <person name="Kasahara M."/>
            <person name="Hoon S."/>
            <person name="Gangu V."/>
            <person name="Roy S.W."/>
            <person name="Irimia M."/>
            <person name="Korzh V."/>
            <person name="Kondrychyn I."/>
            <person name="Lim Z.W."/>
            <person name="Tay B.H."/>
            <person name="Tohari S."/>
            <person name="Kong K.W."/>
            <person name="Ho S."/>
            <person name="Lorente-Galdos B."/>
            <person name="Quilez J."/>
            <person name="Marques-Bonet T."/>
            <person name="Raney B.J."/>
            <person name="Ingham P.W."/>
            <person name="Tay A."/>
            <person name="Hillier L.W."/>
            <person name="Minx P."/>
            <person name="Boehm T."/>
            <person name="Wilson R.K."/>
            <person name="Brenner S."/>
            <person name="Warren W.C."/>
        </authorList>
    </citation>
    <scope>NUCLEOTIDE SEQUENCE</scope>
    <source>
        <tissue evidence="7">Kidney</tissue>
    </source>
</reference>
<feature type="transmembrane region" description="Helical" evidence="6">
    <location>
        <begin position="69"/>
        <end position="86"/>
    </location>
</feature>
<keyword evidence="3 6" id="KW-0812">Transmembrane</keyword>